<dbReference type="Pfam" id="PF22613">
    <property type="entry name" value="Transketolase_C_1"/>
    <property type="match status" value="1"/>
</dbReference>
<dbReference type="EMBL" id="CP000474">
    <property type="protein sequence ID" value="ABM09355.1"/>
    <property type="molecule type" value="Genomic_DNA"/>
</dbReference>
<dbReference type="Gene3D" id="3.40.50.920">
    <property type="match status" value="1"/>
</dbReference>
<dbReference type="InterPro" id="IPR009014">
    <property type="entry name" value="Transketo_C/PFOR_II"/>
</dbReference>
<dbReference type="Proteomes" id="UP000000637">
    <property type="component" value="Chromosome"/>
</dbReference>
<dbReference type="PANTHER" id="PTHR43825:SF4">
    <property type="entry name" value="PYRUVATE DEHYDROGENASE E1 COMPONENT"/>
    <property type="match status" value="1"/>
</dbReference>
<feature type="domain" description="Transketolase-like C-terminal" evidence="2">
    <location>
        <begin position="149"/>
        <end position="269"/>
    </location>
</feature>
<accession>A1R5U1</accession>
<dbReference type="PANTHER" id="PTHR43825">
    <property type="entry name" value="PYRUVATE DEHYDROGENASE E1 COMPONENT"/>
    <property type="match status" value="1"/>
</dbReference>
<evidence type="ECO:0000313" key="3">
    <source>
        <dbReference type="EMBL" id="ABM09355.1"/>
    </source>
</evidence>
<dbReference type="InterPro" id="IPR029061">
    <property type="entry name" value="THDP-binding"/>
</dbReference>
<organism evidence="3 4">
    <name type="scientific">Paenarthrobacter aurescens (strain TC1)</name>
    <dbReference type="NCBI Taxonomy" id="290340"/>
    <lineage>
        <taxon>Bacteria</taxon>
        <taxon>Bacillati</taxon>
        <taxon>Actinomycetota</taxon>
        <taxon>Actinomycetes</taxon>
        <taxon>Micrococcales</taxon>
        <taxon>Micrococcaceae</taxon>
        <taxon>Paenarthrobacter</taxon>
    </lineage>
</organism>
<dbReference type="KEGG" id="aau:AAur_1854"/>
<dbReference type="GO" id="GO:0000287">
    <property type="term" value="F:magnesium ion binding"/>
    <property type="evidence" value="ECO:0007669"/>
    <property type="project" value="UniProtKB-ARBA"/>
</dbReference>
<evidence type="ECO:0000313" key="4">
    <source>
        <dbReference type="Proteomes" id="UP000000637"/>
    </source>
</evidence>
<dbReference type="OrthoDB" id="9759664at2"/>
<proteinExistence type="predicted"/>
<dbReference type="InterPro" id="IPR055152">
    <property type="entry name" value="Transketolase-like_C_2"/>
</dbReference>
<gene>
    <name evidence="3" type="ordered locus">AAur_1854</name>
</gene>
<dbReference type="SUPFAM" id="SSF52922">
    <property type="entry name" value="TK C-terminal domain-like"/>
    <property type="match status" value="1"/>
</dbReference>
<feature type="region of interest" description="Disordered" evidence="1">
    <location>
        <begin position="112"/>
        <end position="134"/>
    </location>
</feature>
<dbReference type="Gene3D" id="3.40.50.970">
    <property type="match status" value="1"/>
</dbReference>
<dbReference type="STRING" id="290340.AAur_1854"/>
<name>A1R5U1_PAEAT</name>
<reference evidence="3 4" key="1">
    <citation type="journal article" date="2006" name="PLoS Genet.">
        <title>Secrets of soil survival revealed by the genome sequence of Arthrobacter aurescens TC1.</title>
        <authorList>
            <person name="Mongodin E.F."/>
            <person name="Shapir N."/>
            <person name="Daugherty S.C."/>
            <person name="DeBoy R.T."/>
            <person name="Emerson J.B."/>
            <person name="Shvartzbeyn A."/>
            <person name="Radune D."/>
            <person name="Vamathevan J."/>
            <person name="Riggs F."/>
            <person name="Grinberg V."/>
            <person name="Khouri H."/>
            <person name="Wackett L.P."/>
            <person name="Nelson K.E."/>
            <person name="Sadowsky M.J."/>
        </authorList>
    </citation>
    <scope>NUCLEOTIDE SEQUENCE [LARGE SCALE GENOMIC DNA]</scope>
    <source>
        <strain evidence="3 4">TC1</strain>
    </source>
</reference>
<dbReference type="SUPFAM" id="SSF52518">
    <property type="entry name" value="Thiamin diphosphate-binding fold (THDP-binding)"/>
    <property type="match status" value="1"/>
</dbReference>
<dbReference type="eggNOG" id="COG2609">
    <property type="taxonomic scope" value="Bacteria"/>
</dbReference>
<dbReference type="AlphaFoldDB" id="A1R5U1"/>
<evidence type="ECO:0000259" key="2">
    <source>
        <dbReference type="Pfam" id="PF22613"/>
    </source>
</evidence>
<dbReference type="InterPro" id="IPR051157">
    <property type="entry name" value="PDH/Transketolase"/>
</dbReference>
<keyword evidence="4" id="KW-1185">Reference proteome</keyword>
<dbReference type="HOGENOM" id="CLU_982269_0_0_11"/>
<evidence type="ECO:0000256" key="1">
    <source>
        <dbReference type="SAM" id="MobiDB-lite"/>
    </source>
</evidence>
<protein>
    <recommendedName>
        <fullName evidence="2">Transketolase-like C-terminal domain-containing protein</fullName>
    </recommendedName>
</protein>
<sequence>MGLVSELGTTWSRWGQPLIPIATIYDPFVARALEPWSFGMYAGGQSILIGTPSGVTLAPEGGAHQIPHHCLHWTGTARVPGLGACLRPGSGMVHARGDAPDRPPRRTLCLLPAHHPSTGSRTGRHADGRGAGGATPLALGGRLSDHDPVEVKVTLVGIGAMMHEVIASAAWLKELGITAGVVCLTSPDLVFDSLQSRNSLNHGSGPAGFDIVDALFPRHAPAPLVTVQDGHPHTLSFLAGARGDRAVSLGVRDFGQSSDVEDACRIHGIDEASIVNAAVNLMR</sequence>